<evidence type="ECO:0000313" key="2">
    <source>
        <dbReference type="Proteomes" id="UP000182227"/>
    </source>
</evidence>
<dbReference type="AlphaFoldDB" id="A0A0U1DWF1"/>
<protein>
    <submittedName>
        <fullName evidence="1">Uncharacterized protein</fullName>
    </submittedName>
</protein>
<name>A0A0U1DWF1_9MYCO</name>
<proteinExistence type="predicted"/>
<accession>A0A0U1DWF1</accession>
<dbReference type="Proteomes" id="UP000182227">
    <property type="component" value="Unassembled WGS sequence"/>
</dbReference>
<sequence>MRVEQFVKFGTGHIEDGGPCRFGGAGTVDQDVDAAELACAGVDERVSHVGVGGRTGMSDTGNALCGSVCGLSVATVDHHTRTLGREEFCDSQADAVGAADHDRAAAGERSAGQLSSCANAMASMFQ</sequence>
<reference evidence="1 2" key="1">
    <citation type="submission" date="2015-03" db="EMBL/GenBank/DDBJ databases">
        <authorList>
            <person name="Murphy D."/>
        </authorList>
    </citation>
    <scope>NUCLEOTIDE SEQUENCE [LARGE SCALE GENOMIC DNA]</scope>
    <source>
        <strain evidence="1 2">D16</strain>
    </source>
</reference>
<organism evidence="1 2">
    <name type="scientific">Mycolicibacterium conceptionense</name>
    <dbReference type="NCBI Taxonomy" id="451644"/>
    <lineage>
        <taxon>Bacteria</taxon>
        <taxon>Bacillati</taxon>
        <taxon>Actinomycetota</taxon>
        <taxon>Actinomycetes</taxon>
        <taxon>Mycobacteriales</taxon>
        <taxon>Mycobacteriaceae</taxon>
        <taxon>Mycolicibacterium</taxon>
    </lineage>
</organism>
<dbReference type="EMBL" id="CTEF01000006">
    <property type="protein sequence ID" value="CQD23770.1"/>
    <property type="molecule type" value="Genomic_DNA"/>
</dbReference>
<gene>
    <name evidence="1" type="ORF">BN970_06121</name>
</gene>
<evidence type="ECO:0000313" key="1">
    <source>
        <dbReference type="EMBL" id="CQD23770.1"/>
    </source>
</evidence>